<dbReference type="EMBL" id="JACAZF010000005">
    <property type="protein sequence ID" value="KAF7304015.1"/>
    <property type="molecule type" value="Genomic_DNA"/>
</dbReference>
<dbReference type="AlphaFoldDB" id="A0A8H6SU80"/>
<dbReference type="RefSeq" id="XP_037220987.1">
    <property type="nucleotide sequence ID" value="XM_037363066.1"/>
</dbReference>
<keyword evidence="3" id="KW-1185">Reference proteome</keyword>
<dbReference type="Proteomes" id="UP000636479">
    <property type="component" value="Unassembled WGS sequence"/>
</dbReference>
<proteinExistence type="predicted"/>
<dbReference type="GeneID" id="59345582"/>
<name>A0A8H6SU80_9AGAR</name>
<protein>
    <submittedName>
        <fullName evidence="2">Uncharacterized protein</fullName>
    </submittedName>
</protein>
<reference evidence="2" key="1">
    <citation type="submission" date="2020-05" db="EMBL/GenBank/DDBJ databases">
        <title>Mycena genomes resolve the evolution of fungal bioluminescence.</title>
        <authorList>
            <person name="Tsai I.J."/>
        </authorList>
    </citation>
    <scope>NUCLEOTIDE SEQUENCE</scope>
    <source>
        <strain evidence="2">171206Taipei</strain>
    </source>
</reference>
<evidence type="ECO:0000313" key="3">
    <source>
        <dbReference type="Proteomes" id="UP000636479"/>
    </source>
</evidence>
<sequence>MGSCGRNGKKGALGFKYKPHTPQAKGEPLRLHKASRRTLESWANHYGFKHEADDLPQSERAEFYRERLKELQRQGLGPLFGQKMQRLSMDKSDWPNATHRRKQRELEEQGELEVRNHEWRQNKAFEAIH</sequence>
<dbReference type="OrthoDB" id="3025460at2759"/>
<gene>
    <name evidence="2" type="ORF">MIND_00632700</name>
</gene>
<evidence type="ECO:0000256" key="1">
    <source>
        <dbReference type="SAM" id="MobiDB-lite"/>
    </source>
</evidence>
<organism evidence="2 3">
    <name type="scientific">Mycena indigotica</name>
    <dbReference type="NCBI Taxonomy" id="2126181"/>
    <lineage>
        <taxon>Eukaryota</taxon>
        <taxon>Fungi</taxon>
        <taxon>Dikarya</taxon>
        <taxon>Basidiomycota</taxon>
        <taxon>Agaricomycotina</taxon>
        <taxon>Agaricomycetes</taxon>
        <taxon>Agaricomycetidae</taxon>
        <taxon>Agaricales</taxon>
        <taxon>Marasmiineae</taxon>
        <taxon>Mycenaceae</taxon>
        <taxon>Mycena</taxon>
    </lineage>
</organism>
<feature type="region of interest" description="Disordered" evidence="1">
    <location>
        <begin position="1"/>
        <end position="31"/>
    </location>
</feature>
<evidence type="ECO:0000313" key="2">
    <source>
        <dbReference type="EMBL" id="KAF7304015.1"/>
    </source>
</evidence>
<feature type="region of interest" description="Disordered" evidence="1">
    <location>
        <begin position="90"/>
        <end position="112"/>
    </location>
</feature>
<accession>A0A8H6SU80</accession>
<comment type="caution">
    <text evidence="2">The sequence shown here is derived from an EMBL/GenBank/DDBJ whole genome shotgun (WGS) entry which is preliminary data.</text>
</comment>